<evidence type="ECO:0000313" key="2">
    <source>
        <dbReference type="EMBL" id="KAJ3111942.1"/>
    </source>
</evidence>
<protein>
    <recommendedName>
        <fullName evidence="4">HMA domain-containing protein</fullName>
    </recommendedName>
</protein>
<reference evidence="2" key="1">
    <citation type="submission" date="2020-05" db="EMBL/GenBank/DDBJ databases">
        <title>Phylogenomic resolution of chytrid fungi.</title>
        <authorList>
            <person name="Stajich J.E."/>
            <person name="Amses K."/>
            <person name="Simmons R."/>
            <person name="Seto K."/>
            <person name="Myers J."/>
            <person name="Bonds A."/>
            <person name="Quandt C.A."/>
            <person name="Barry K."/>
            <person name="Liu P."/>
            <person name="Grigoriev I."/>
            <person name="Longcore J.E."/>
            <person name="James T.Y."/>
        </authorList>
    </citation>
    <scope>NUCLEOTIDE SEQUENCE</scope>
    <source>
        <strain evidence="2">JEL0513</strain>
    </source>
</reference>
<accession>A0AAD5SVA7</accession>
<keyword evidence="1" id="KW-0472">Membrane</keyword>
<gene>
    <name evidence="2" type="ORF">HK100_002502</name>
</gene>
<dbReference type="PROSITE" id="PS01047">
    <property type="entry name" value="HMA_1"/>
    <property type="match status" value="1"/>
</dbReference>
<feature type="transmembrane region" description="Helical" evidence="1">
    <location>
        <begin position="257"/>
        <end position="282"/>
    </location>
</feature>
<name>A0AAD5SVA7_9FUNG</name>
<evidence type="ECO:0000313" key="3">
    <source>
        <dbReference type="Proteomes" id="UP001211907"/>
    </source>
</evidence>
<keyword evidence="1" id="KW-1133">Transmembrane helix</keyword>
<dbReference type="GO" id="GO:0046872">
    <property type="term" value="F:metal ion binding"/>
    <property type="evidence" value="ECO:0007669"/>
    <property type="project" value="InterPro"/>
</dbReference>
<comment type="caution">
    <text evidence="2">The sequence shown here is derived from an EMBL/GenBank/DDBJ whole genome shotgun (WGS) entry which is preliminary data.</text>
</comment>
<keyword evidence="1" id="KW-0812">Transmembrane</keyword>
<keyword evidence="3" id="KW-1185">Reference proteome</keyword>
<feature type="transmembrane region" description="Helical" evidence="1">
    <location>
        <begin position="303"/>
        <end position="321"/>
    </location>
</feature>
<evidence type="ECO:0008006" key="4">
    <source>
        <dbReference type="Google" id="ProtNLM"/>
    </source>
</evidence>
<organism evidence="2 3">
    <name type="scientific">Physocladia obscura</name>
    <dbReference type="NCBI Taxonomy" id="109957"/>
    <lineage>
        <taxon>Eukaryota</taxon>
        <taxon>Fungi</taxon>
        <taxon>Fungi incertae sedis</taxon>
        <taxon>Chytridiomycota</taxon>
        <taxon>Chytridiomycota incertae sedis</taxon>
        <taxon>Chytridiomycetes</taxon>
        <taxon>Chytridiales</taxon>
        <taxon>Chytriomycetaceae</taxon>
        <taxon>Physocladia</taxon>
    </lineage>
</organism>
<sequence length="503" mass="55749">MPSDQNGTEITDTANGSDAVTDINRSLNLNGSAGRFLGKEVCADGNAYMGVPQWCSTICTSGWPINKVIKFVSISHVWGPTVESVELDHRASLVNANGVGMWIDILCTDQKATTGFDAPSQQVSPRRFIYRWADACYEYLGDEDASVFLEDIRVQLRQMKQKLRWKNGQMQVSRHPLVYPRRERGTHTLRPAQWPQTRCQDADGYVLCGVDAAAKARRGPGAVAKKRRLSTAAAWPASCLRCSRAGPPPVSCATSSLAFVAVFALIIAMAFGLFSLSAFPYLCGDPFDCPIIFCQMIETKHSVLAIAGSLLGSSCCVIQLALNAFSIGCSGFSALDPFREIFTALTVGLLTLSLWQNSFRVTWKYIRTVAISLLLLLSPHIVRMYNVSWQPDSAGESAEMQRFNPQCDLLWVWRIDGLKCEGCAARLKTRLSKQFESVAMMVQVDFEGREIRLCTKSFADLTQAQNDLFGVRLQDFEKTVREVVAATDFSYRLEFLGTTTKQQ</sequence>
<dbReference type="InterPro" id="IPR017969">
    <property type="entry name" value="Heavy-metal-associated_CS"/>
</dbReference>
<dbReference type="Proteomes" id="UP001211907">
    <property type="component" value="Unassembled WGS sequence"/>
</dbReference>
<dbReference type="EMBL" id="JADGJH010001584">
    <property type="protein sequence ID" value="KAJ3111942.1"/>
    <property type="molecule type" value="Genomic_DNA"/>
</dbReference>
<dbReference type="AlphaFoldDB" id="A0AAD5SVA7"/>
<evidence type="ECO:0000256" key="1">
    <source>
        <dbReference type="SAM" id="Phobius"/>
    </source>
</evidence>
<proteinExistence type="predicted"/>
<feature type="transmembrane region" description="Helical" evidence="1">
    <location>
        <begin position="341"/>
        <end position="358"/>
    </location>
</feature>